<organism evidence="1 2">
    <name type="scientific">Devosia pacifica</name>
    <dbReference type="NCBI Taxonomy" id="1335967"/>
    <lineage>
        <taxon>Bacteria</taxon>
        <taxon>Pseudomonadati</taxon>
        <taxon>Pseudomonadota</taxon>
        <taxon>Alphaproteobacteria</taxon>
        <taxon>Hyphomicrobiales</taxon>
        <taxon>Devosiaceae</taxon>
        <taxon>Devosia</taxon>
    </lineage>
</organism>
<evidence type="ECO:0000313" key="1">
    <source>
        <dbReference type="EMBL" id="GHA18831.1"/>
    </source>
</evidence>
<evidence type="ECO:0008006" key="3">
    <source>
        <dbReference type="Google" id="ProtNLM"/>
    </source>
</evidence>
<reference evidence="1" key="2">
    <citation type="submission" date="2020-09" db="EMBL/GenBank/DDBJ databases">
        <authorList>
            <person name="Sun Q."/>
            <person name="Kim S."/>
        </authorList>
    </citation>
    <scope>NUCLEOTIDE SEQUENCE</scope>
    <source>
        <strain evidence="1">KCTC 32437</strain>
    </source>
</reference>
<dbReference type="EMBL" id="BMZE01000001">
    <property type="protein sequence ID" value="GHA18831.1"/>
    <property type="molecule type" value="Genomic_DNA"/>
</dbReference>
<dbReference type="RefSeq" id="WP_189424378.1">
    <property type="nucleotide sequence ID" value="NZ_BMZE01000001.1"/>
</dbReference>
<dbReference type="CDD" id="cd02980">
    <property type="entry name" value="TRX_Fd_family"/>
    <property type="match status" value="1"/>
</dbReference>
<dbReference type="SUPFAM" id="SSF52833">
    <property type="entry name" value="Thioredoxin-like"/>
    <property type="match status" value="1"/>
</dbReference>
<protein>
    <recommendedName>
        <fullName evidence="3">(2Fe-2S) ferredoxin</fullName>
    </recommendedName>
</protein>
<accession>A0A918VRW4</accession>
<evidence type="ECO:0000313" key="2">
    <source>
        <dbReference type="Proteomes" id="UP000646579"/>
    </source>
</evidence>
<keyword evidence="2" id="KW-1185">Reference proteome</keyword>
<dbReference type="InterPro" id="IPR036249">
    <property type="entry name" value="Thioredoxin-like_sf"/>
</dbReference>
<comment type="caution">
    <text evidence="1">The sequence shown here is derived from an EMBL/GenBank/DDBJ whole genome shotgun (WGS) entry which is preliminary data.</text>
</comment>
<dbReference type="Gene3D" id="3.40.30.10">
    <property type="entry name" value="Glutaredoxin"/>
    <property type="match status" value="1"/>
</dbReference>
<proteinExistence type="predicted"/>
<name>A0A918VRW4_9HYPH</name>
<reference evidence="1" key="1">
    <citation type="journal article" date="2014" name="Int. J. Syst. Evol. Microbiol.">
        <title>Complete genome sequence of Corynebacterium casei LMG S-19264T (=DSM 44701T), isolated from a smear-ripened cheese.</title>
        <authorList>
            <consortium name="US DOE Joint Genome Institute (JGI-PGF)"/>
            <person name="Walter F."/>
            <person name="Albersmeier A."/>
            <person name="Kalinowski J."/>
            <person name="Ruckert C."/>
        </authorList>
    </citation>
    <scope>NUCLEOTIDE SEQUENCE</scope>
    <source>
        <strain evidence="1">KCTC 32437</strain>
    </source>
</reference>
<gene>
    <name evidence="1" type="ORF">GCM10007989_12710</name>
</gene>
<sequence>MSAPDAAIFCISQQHLSASREASISASVRQACTLPCFVVRLEGTGQTLQNALDACLVAGHARVLVQPIGLPFSQSLAAWLPGVLAHWKQSSGARMDLLLGSETIAEGLVGALATQAVANVSDATPIDAQKPSLGKRGWDAPPPFRHHLLVCTGPRCHYRGAPDLKLALNEALVAEGVKDACLMATTGCLYPCNKGPMVALYPRGEWYRLEDDVAVKRFVRTVIRDGKQAPDLLIHRLETFNEDHHTGENN</sequence>
<dbReference type="AlphaFoldDB" id="A0A918VRW4"/>
<dbReference type="Proteomes" id="UP000646579">
    <property type="component" value="Unassembled WGS sequence"/>
</dbReference>